<dbReference type="AlphaFoldDB" id="A0A4D7BF97"/>
<dbReference type="Proteomes" id="UP000298781">
    <property type="component" value="Chromosome"/>
</dbReference>
<protein>
    <submittedName>
        <fullName evidence="1">Heme utilization cystosolic carrier protein HutX</fullName>
    </submittedName>
</protein>
<dbReference type="EMBL" id="CP039690">
    <property type="protein sequence ID" value="QCI67886.1"/>
    <property type="molecule type" value="Genomic_DNA"/>
</dbReference>
<reference evidence="1 2" key="1">
    <citation type="submission" date="2019-04" db="EMBL/GenBank/DDBJ databases">
        <title>Phreatobacter aquaticus sp. nov.</title>
        <authorList>
            <person name="Choi A."/>
        </authorList>
    </citation>
    <scope>NUCLEOTIDE SEQUENCE [LARGE SCALE GENOMIC DNA]</scope>
    <source>
        <strain evidence="1 2">KCTC 52518</strain>
    </source>
</reference>
<dbReference type="OrthoDB" id="8781266at2"/>
<dbReference type="NCBIfam" id="TIGR04108">
    <property type="entry name" value="HutX"/>
    <property type="match status" value="1"/>
</dbReference>
<dbReference type="PIRSF" id="PIRSF030840">
    <property type="entry name" value="DUF1008"/>
    <property type="match status" value="1"/>
</dbReference>
<dbReference type="CDD" id="cd16829">
    <property type="entry name" value="ChuX_HutX-like"/>
    <property type="match status" value="1"/>
</dbReference>
<evidence type="ECO:0000313" key="2">
    <source>
        <dbReference type="Proteomes" id="UP000298781"/>
    </source>
</evidence>
<dbReference type="InterPro" id="IPR053733">
    <property type="entry name" value="Heme_Transport_Util_sf"/>
</dbReference>
<proteinExistence type="predicted"/>
<gene>
    <name evidence="1" type="primary">hutX</name>
    <name evidence="1" type="ORF">E8M01_28845</name>
</gene>
<name>A0A4D7BF97_9HYPH</name>
<dbReference type="Gene3D" id="3.40.1570.10">
    <property type="entry name" value="HemS/ChuS/ChuX like domains"/>
    <property type="match status" value="1"/>
</dbReference>
<organism evidence="1 2">
    <name type="scientific">Phreatobacter stygius</name>
    <dbReference type="NCBI Taxonomy" id="1940610"/>
    <lineage>
        <taxon>Bacteria</taxon>
        <taxon>Pseudomonadati</taxon>
        <taxon>Pseudomonadota</taxon>
        <taxon>Alphaproteobacteria</taxon>
        <taxon>Hyphomicrobiales</taxon>
        <taxon>Phreatobacteraceae</taxon>
        <taxon>Phreatobacter</taxon>
    </lineage>
</organism>
<dbReference type="KEGG" id="pstg:E8M01_28845"/>
<sequence length="173" mass="18851">MTAQALASSDDRLAAARAALAAKPDGVIEAVARQHGVASRDVLAMLPAAEAVFAPAEAFGDIWQDMTGWGEILFIVNTPDIVLECHGTLPAGSAGHGWFNVHGDSPIGGHIKADNCREIGFVDRVFHGRRSCSIQFYNEAGEAMFKVFVRRDDKRELLPEQTARFEQLRARYA</sequence>
<accession>A0A4D7BF97</accession>
<dbReference type="SUPFAM" id="SSF144064">
    <property type="entry name" value="Heme iron utilization protein-like"/>
    <property type="match status" value="1"/>
</dbReference>
<dbReference type="RefSeq" id="WP_136963309.1">
    <property type="nucleotide sequence ID" value="NZ_CP039690.1"/>
</dbReference>
<dbReference type="InterPro" id="IPR010413">
    <property type="entry name" value="HutX-like"/>
</dbReference>
<evidence type="ECO:0000313" key="1">
    <source>
        <dbReference type="EMBL" id="QCI67886.1"/>
    </source>
</evidence>
<dbReference type="Pfam" id="PF06228">
    <property type="entry name" value="ChuX_HutX"/>
    <property type="match status" value="1"/>
</dbReference>
<keyword evidence="2" id="KW-1185">Reference proteome</keyword>